<dbReference type="InterPro" id="IPR050363">
    <property type="entry name" value="MIP/Aquaporin"/>
</dbReference>
<dbReference type="InterPro" id="IPR000425">
    <property type="entry name" value="MIP"/>
</dbReference>
<feature type="transmembrane region" description="Helical" evidence="8">
    <location>
        <begin position="227"/>
        <end position="247"/>
    </location>
</feature>
<evidence type="ECO:0000313" key="10">
    <source>
        <dbReference type="Proteomes" id="UP001432011"/>
    </source>
</evidence>
<keyword evidence="10" id="KW-1185">Reference proteome</keyword>
<comment type="subcellular location">
    <subcellularLocation>
        <location evidence="1">Membrane</location>
        <topology evidence="1">Multi-pass membrane protein</topology>
    </subcellularLocation>
</comment>
<feature type="transmembrane region" description="Helical" evidence="8">
    <location>
        <begin position="175"/>
        <end position="193"/>
    </location>
</feature>
<sequence>MAEGRSDRRLLGELAAEFAGTAILILFGAGVVAQVVAGGIGDHDSIAWAWGLGVTLGVYTAARISGAHLNPAVTVALAVFKGFSWRKVLPYALAQTLGAFVAALLVRWNYAEVLAKVDPGHTIKTQGVFSTLPGNGTLPVTQWGALRDQIIGTAILLFLIFAISDERNSAPLANLAPVIVGLLVVAIGMAWGTDAGYAINPARDFGPRLASFFTGYGSAFRDQYGGLYFWVPIIGPLVGGVIGAGLYQLLVARFLPRTDVPEPGRTPEPAAQAG</sequence>
<protein>
    <submittedName>
        <fullName evidence="9">Aquaporin family protein</fullName>
    </submittedName>
</protein>
<evidence type="ECO:0000256" key="1">
    <source>
        <dbReference type="ARBA" id="ARBA00004141"/>
    </source>
</evidence>
<feature type="transmembrane region" description="Helical" evidence="8">
    <location>
        <begin position="47"/>
        <end position="67"/>
    </location>
</feature>
<feature type="transmembrane region" description="Helical" evidence="8">
    <location>
        <begin position="88"/>
        <end position="110"/>
    </location>
</feature>
<gene>
    <name evidence="9" type="ORF">OG913_10065</name>
</gene>
<accession>A0ABZ1T0B8</accession>
<dbReference type="InterPro" id="IPR022357">
    <property type="entry name" value="MIP_CS"/>
</dbReference>
<dbReference type="PANTHER" id="PTHR43829">
    <property type="entry name" value="AQUAPORIN OR AQUAGLYCEROPORIN RELATED"/>
    <property type="match status" value="1"/>
</dbReference>
<proteinExistence type="inferred from homology"/>
<keyword evidence="6 8" id="KW-0472">Membrane</keyword>
<dbReference type="InterPro" id="IPR023271">
    <property type="entry name" value="Aquaporin-like"/>
</dbReference>
<evidence type="ECO:0000256" key="7">
    <source>
        <dbReference type="RuleBase" id="RU000477"/>
    </source>
</evidence>
<evidence type="ECO:0000256" key="5">
    <source>
        <dbReference type="ARBA" id="ARBA00022989"/>
    </source>
</evidence>
<reference evidence="9" key="1">
    <citation type="submission" date="2022-10" db="EMBL/GenBank/DDBJ databases">
        <title>The complete genomes of actinobacterial strains from the NBC collection.</title>
        <authorList>
            <person name="Joergensen T.S."/>
            <person name="Alvarez Arevalo M."/>
            <person name="Sterndorff E.B."/>
            <person name="Faurdal D."/>
            <person name="Vuksanovic O."/>
            <person name="Mourched A.-S."/>
            <person name="Charusanti P."/>
            <person name="Shaw S."/>
            <person name="Blin K."/>
            <person name="Weber T."/>
        </authorList>
    </citation>
    <scope>NUCLEOTIDE SEQUENCE</scope>
    <source>
        <strain evidence="9">NBC_00254</strain>
    </source>
</reference>
<keyword evidence="4 7" id="KW-0812">Transmembrane</keyword>
<dbReference type="NCBIfam" id="TIGR00861">
    <property type="entry name" value="MIP"/>
    <property type="match status" value="1"/>
</dbReference>
<dbReference type="PROSITE" id="PS00221">
    <property type="entry name" value="MIP"/>
    <property type="match status" value="1"/>
</dbReference>
<dbReference type="CDD" id="cd00333">
    <property type="entry name" value="MIP"/>
    <property type="match status" value="1"/>
</dbReference>
<dbReference type="PRINTS" id="PR00783">
    <property type="entry name" value="MINTRINSICP"/>
</dbReference>
<dbReference type="EMBL" id="CP108085">
    <property type="protein sequence ID" value="WUP77330.1"/>
    <property type="molecule type" value="Genomic_DNA"/>
</dbReference>
<dbReference type="SUPFAM" id="SSF81338">
    <property type="entry name" value="Aquaporin-like"/>
    <property type="match status" value="1"/>
</dbReference>
<dbReference type="Proteomes" id="UP001432011">
    <property type="component" value="Chromosome"/>
</dbReference>
<keyword evidence="5 8" id="KW-1133">Transmembrane helix</keyword>
<evidence type="ECO:0000256" key="6">
    <source>
        <dbReference type="ARBA" id="ARBA00023136"/>
    </source>
</evidence>
<evidence type="ECO:0000256" key="4">
    <source>
        <dbReference type="ARBA" id="ARBA00022692"/>
    </source>
</evidence>
<feature type="transmembrane region" description="Helical" evidence="8">
    <location>
        <begin position="21"/>
        <end position="41"/>
    </location>
</feature>
<comment type="similarity">
    <text evidence="2 7">Belongs to the MIP/aquaporin (TC 1.A.8) family.</text>
</comment>
<evidence type="ECO:0000256" key="8">
    <source>
        <dbReference type="SAM" id="Phobius"/>
    </source>
</evidence>
<name>A0ABZ1T0B8_9ACTN</name>
<dbReference type="Gene3D" id="1.20.1080.10">
    <property type="entry name" value="Glycerol uptake facilitator protein"/>
    <property type="match status" value="1"/>
</dbReference>
<evidence type="ECO:0000256" key="3">
    <source>
        <dbReference type="ARBA" id="ARBA00022448"/>
    </source>
</evidence>
<organism evidence="9 10">
    <name type="scientific">Microbispora hainanensis</name>
    <dbReference type="NCBI Taxonomy" id="568844"/>
    <lineage>
        <taxon>Bacteria</taxon>
        <taxon>Bacillati</taxon>
        <taxon>Actinomycetota</taxon>
        <taxon>Actinomycetes</taxon>
        <taxon>Streptosporangiales</taxon>
        <taxon>Streptosporangiaceae</taxon>
        <taxon>Microbispora</taxon>
    </lineage>
</organism>
<feature type="transmembrane region" description="Helical" evidence="8">
    <location>
        <begin position="145"/>
        <end position="163"/>
    </location>
</feature>
<dbReference type="RefSeq" id="WP_142652490.1">
    <property type="nucleotide sequence ID" value="NZ_CP108085.1"/>
</dbReference>
<dbReference type="Pfam" id="PF00230">
    <property type="entry name" value="MIP"/>
    <property type="match status" value="1"/>
</dbReference>
<keyword evidence="3 7" id="KW-0813">Transport</keyword>
<evidence type="ECO:0000313" key="9">
    <source>
        <dbReference type="EMBL" id="WUP77330.1"/>
    </source>
</evidence>
<dbReference type="PANTHER" id="PTHR43829:SF9">
    <property type="entry name" value="AQUAPORIN-9"/>
    <property type="match status" value="1"/>
</dbReference>
<evidence type="ECO:0000256" key="2">
    <source>
        <dbReference type="ARBA" id="ARBA00006175"/>
    </source>
</evidence>